<dbReference type="Gene3D" id="3.90.1150.10">
    <property type="entry name" value="Aspartate Aminotransferase, domain 1"/>
    <property type="match status" value="1"/>
</dbReference>
<comment type="similarity">
    <text evidence="3">Belongs to the DegT/DnrJ/EryC1 family.</text>
</comment>
<evidence type="ECO:0000256" key="1">
    <source>
        <dbReference type="PIRSR" id="PIRSR000390-1"/>
    </source>
</evidence>
<comment type="caution">
    <text evidence="4">The sequence shown here is derived from an EMBL/GenBank/DDBJ whole genome shotgun (WGS) entry which is preliminary data.</text>
</comment>
<dbReference type="GO" id="GO:0000271">
    <property type="term" value="P:polysaccharide biosynthetic process"/>
    <property type="evidence" value="ECO:0007669"/>
    <property type="project" value="TreeGrafter"/>
</dbReference>
<dbReference type="PIRSF" id="PIRSF000390">
    <property type="entry name" value="PLP_StrS"/>
    <property type="match status" value="1"/>
</dbReference>
<protein>
    <submittedName>
        <fullName evidence="4">DegT/DnrJ/EryC1/StrS aminotransferase</fullName>
    </submittedName>
</protein>
<dbReference type="GO" id="GO:0008483">
    <property type="term" value="F:transaminase activity"/>
    <property type="evidence" value="ECO:0007669"/>
    <property type="project" value="UniProtKB-KW"/>
</dbReference>
<dbReference type="EMBL" id="MHKK01000015">
    <property type="protein sequence ID" value="OGY90200.1"/>
    <property type="molecule type" value="Genomic_DNA"/>
</dbReference>
<dbReference type="InterPro" id="IPR015422">
    <property type="entry name" value="PyrdxlP-dep_Trfase_small"/>
</dbReference>
<keyword evidence="4" id="KW-0032">Aminotransferase</keyword>
<dbReference type="InterPro" id="IPR015421">
    <property type="entry name" value="PyrdxlP-dep_Trfase_major"/>
</dbReference>
<dbReference type="CDD" id="cd00616">
    <property type="entry name" value="AHBA_syn"/>
    <property type="match status" value="1"/>
</dbReference>
<dbReference type="PANTHER" id="PTHR30244:SF34">
    <property type="entry name" value="DTDP-4-AMINO-4,6-DIDEOXYGALACTOSE TRANSAMINASE"/>
    <property type="match status" value="1"/>
</dbReference>
<reference evidence="4 5" key="1">
    <citation type="journal article" date="2016" name="Nat. Commun.">
        <title>Thousands of microbial genomes shed light on interconnected biogeochemical processes in an aquifer system.</title>
        <authorList>
            <person name="Anantharaman K."/>
            <person name="Brown C.T."/>
            <person name="Hug L.A."/>
            <person name="Sharon I."/>
            <person name="Castelle C.J."/>
            <person name="Probst A.J."/>
            <person name="Thomas B.C."/>
            <person name="Singh A."/>
            <person name="Wilkins M.J."/>
            <person name="Karaoz U."/>
            <person name="Brodie E.L."/>
            <person name="Williams K.H."/>
            <person name="Hubbard S.S."/>
            <person name="Banfield J.F."/>
        </authorList>
    </citation>
    <scope>NUCLEOTIDE SEQUENCE [LARGE SCALE GENOMIC DNA]</scope>
</reference>
<evidence type="ECO:0000256" key="2">
    <source>
        <dbReference type="PIRSR" id="PIRSR000390-2"/>
    </source>
</evidence>
<dbReference type="InterPro" id="IPR015424">
    <property type="entry name" value="PyrdxlP-dep_Trfase"/>
</dbReference>
<dbReference type="PANTHER" id="PTHR30244">
    <property type="entry name" value="TRANSAMINASE"/>
    <property type="match status" value="1"/>
</dbReference>
<organism evidence="4 5">
    <name type="scientific">Candidatus Komeilibacteria bacterium RIFCSPHIGHO2_01_FULL_52_14</name>
    <dbReference type="NCBI Taxonomy" id="1798549"/>
    <lineage>
        <taxon>Bacteria</taxon>
        <taxon>Candidatus Komeiliibacteriota</taxon>
    </lineage>
</organism>
<evidence type="ECO:0000313" key="5">
    <source>
        <dbReference type="Proteomes" id="UP000177817"/>
    </source>
</evidence>
<keyword evidence="2 3" id="KW-0663">Pyridoxal phosphate</keyword>
<feature type="modified residue" description="N6-(pyridoxal phosphate)lysine" evidence="2">
    <location>
        <position position="212"/>
    </location>
</feature>
<proteinExistence type="inferred from homology"/>
<feature type="active site" description="Proton acceptor" evidence="1">
    <location>
        <position position="212"/>
    </location>
</feature>
<dbReference type="GO" id="GO:0030170">
    <property type="term" value="F:pyridoxal phosphate binding"/>
    <property type="evidence" value="ECO:0007669"/>
    <property type="project" value="TreeGrafter"/>
</dbReference>
<evidence type="ECO:0000313" key="4">
    <source>
        <dbReference type="EMBL" id="OGY90200.1"/>
    </source>
</evidence>
<name>A0A1G2BPA3_9BACT</name>
<keyword evidence="4" id="KW-0808">Transferase</keyword>
<gene>
    <name evidence="4" type="ORF">A2677_04190</name>
</gene>
<accession>A0A1G2BPA3</accession>
<dbReference type="SUPFAM" id="SSF53383">
    <property type="entry name" value="PLP-dependent transferases"/>
    <property type="match status" value="1"/>
</dbReference>
<dbReference type="AlphaFoldDB" id="A0A1G2BPA3"/>
<dbReference type="Proteomes" id="UP000177817">
    <property type="component" value="Unassembled WGS sequence"/>
</dbReference>
<dbReference type="InterPro" id="IPR000653">
    <property type="entry name" value="DegT/StrS_aminotransferase"/>
</dbReference>
<dbReference type="Gene3D" id="3.40.640.10">
    <property type="entry name" value="Type I PLP-dependent aspartate aminotransferase-like (Major domain)"/>
    <property type="match status" value="1"/>
</dbReference>
<evidence type="ECO:0000256" key="3">
    <source>
        <dbReference type="RuleBase" id="RU004508"/>
    </source>
</evidence>
<dbReference type="Pfam" id="PF01041">
    <property type="entry name" value="DegT_DnrJ_EryC1"/>
    <property type="match status" value="1"/>
</dbReference>
<sequence length="441" mass="49095">MKKSNQRRSELAIFGGKPVRTMKFPAYRPIGEEERLAVDRVMRSGILSRYLGVWHEDFYGGPEVQAFEREWAAYFGVRHAIAVNSCTSGLLCAVGALAIGPGDEVIVSPFTMAASATVPLWYGAIPVFADIEPEYFCLDPKSIEACITPRTKAIIVVDVFGQPYDADAINAIAKKHNIKVIEDCAQAPGARYKKSFAGSLADIGVYSLNYHKHIHTGEGGVIATDDDTLANKLRLIRNHAEAVVEDKGDTDLVNMVGFNFRLTELQAAIGREQLKKLSKLLSDRVANCNYLARELSKISGIRSATVRPNTTHSYYVQPFLYDEKVIGVHRDKFIESVRAELPATELRELEGTQISGGFVKPLYLLPLFQKKIAIGKNGFPFTSGSNPSTQSYGKGLCPVTERMYEKELFIHEFMRPPVTHKDLEDVVEAFTKVYAHRDELR</sequence>